<dbReference type="Proteomes" id="UP001501337">
    <property type="component" value="Unassembled WGS sequence"/>
</dbReference>
<evidence type="ECO:0000259" key="12">
    <source>
        <dbReference type="PROSITE" id="PS51194"/>
    </source>
</evidence>
<evidence type="ECO:0000256" key="6">
    <source>
        <dbReference type="ARBA" id="ARBA00022884"/>
    </source>
</evidence>
<protein>
    <recommendedName>
        <fullName evidence="8">ATP-dependent RNA helicase DeaD</fullName>
        <ecNumber evidence="8">3.6.4.13</ecNumber>
    </recommendedName>
    <alternativeName>
        <fullName evidence="8">Cold-shock DEAD box protein A</fullName>
    </alternativeName>
</protein>
<evidence type="ECO:0000259" key="13">
    <source>
        <dbReference type="PROSITE" id="PS51195"/>
    </source>
</evidence>
<evidence type="ECO:0000256" key="8">
    <source>
        <dbReference type="HAMAP-Rule" id="MF_00964"/>
    </source>
</evidence>
<keyword evidence="7 8" id="KW-0346">Stress response</keyword>
<evidence type="ECO:0000256" key="3">
    <source>
        <dbReference type="ARBA" id="ARBA00022801"/>
    </source>
</evidence>
<reference evidence="15" key="1">
    <citation type="journal article" date="2019" name="Int. J. Syst. Evol. Microbiol.">
        <title>The Global Catalogue of Microorganisms (GCM) 10K type strain sequencing project: providing services to taxonomists for standard genome sequencing and annotation.</title>
        <authorList>
            <consortium name="The Broad Institute Genomics Platform"/>
            <consortium name="The Broad Institute Genome Sequencing Center for Infectious Disease"/>
            <person name="Wu L."/>
            <person name="Ma J."/>
        </authorList>
    </citation>
    <scope>NUCLEOTIDE SEQUENCE [LARGE SCALE GENOMIC DNA]</scope>
    <source>
        <strain evidence="15">JCM 17555</strain>
    </source>
</reference>
<keyword evidence="1 8" id="KW-0963">Cytoplasm</keyword>
<dbReference type="PROSITE" id="PS00039">
    <property type="entry name" value="DEAD_ATP_HELICASE"/>
    <property type="match status" value="1"/>
</dbReference>
<dbReference type="PROSITE" id="PS51192">
    <property type="entry name" value="HELICASE_ATP_BIND_1"/>
    <property type="match status" value="1"/>
</dbReference>
<dbReference type="InterPro" id="IPR057325">
    <property type="entry name" value="DeaD_dimer"/>
</dbReference>
<dbReference type="InterPro" id="IPR001650">
    <property type="entry name" value="Helicase_C-like"/>
</dbReference>
<dbReference type="InterPro" id="IPR027417">
    <property type="entry name" value="P-loop_NTPase"/>
</dbReference>
<dbReference type="Gene3D" id="3.30.70.330">
    <property type="match status" value="1"/>
</dbReference>
<accession>A0ABP7NV49</accession>
<dbReference type="EC" id="3.6.4.13" evidence="8"/>
<dbReference type="InterPro" id="IPR000629">
    <property type="entry name" value="RNA-helicase_DEAD-box_CS"/>
</dbReference>
<dbReference type="InterPro" id="IPR011545">
    <property type="entry name" value="DEAD/DEAH_box_helicase_dom"/>
</dbReference>
<dbReference type="CDD" id="cd12499">
    <property type="entry name" value="RRM_EcCsdA_like"/>
    <property type="match status" value="1"/>
</dbReference>
<dbReference type="PROSITE" id="PS51194">
    <property type="entry name" value="HELICASE_CTER"/>
    <property type="match status" value="1"/>
</dbReference>
<evidence type="ECO:0000259" key="11">
    <source>
        <dbReference type="PROSITE" id="PS51192"/>
    </source>
</evidence>
<dbReference type="Pfam" id="PF00271">
    <property type="entry name" value="Helicase_C"/>
    <property type="match status" value="1"/>
</dbReference>
<dbReference type="Pfam" id="PF03880">
    <property type="entry name" value="DbpA"/>
    <property type="match status" value="1"/>
</dbReference>
<dbReference type="EMBL" id="BAABBO010000007">
    <property type="protein sequence ID" value="GAA3954757.1"/>
    <property type="molecule type" value="Genomic_DNA"/>
</dbReference>
<evidence type="ECO:0000256" key="7">
    <source>
        <dbReference type="ARBA" id="ARBA00023016"/>
    </source>
</evidence>
<evidence type="ECO:0000256" key="2">
    <source>
        <dbReference type="ARBA" id="ARBA00022741"/>
    </source>
</evidence>
<sequence length="633" mass="70088">MSTQNEGAPSSTQAPVADEQAQQPDFISLGLPASMLETISKLGYETPSPIQAKTIPLLLGGNDVVGMAQTGTGKTAAFALPILAKIDTHSADIQALVLCPTRELALQVSEAFQTYSAGLGGKFHVLPLYGGQDMRAQLRSLKRGPHVIVGTPGRLLDHLERRSLDLSNLKTLVLDEADEMLRMGFIDDVETILQKTPADRQVVLFSATMPQAIRRVAEKYLKKPVEVRIESKATTGENIKQFFWLVRGMQKLDALTRILEVERFDGMIIFVRTKTATTELADKLNARGFNAAALNGDIAQAQRQRTVEQLKEGRLDILVATDVAARGLDVERISHVINYDIPYDNEAYVHRIGRTGRAGREGKAILFVAPRERNMLRSIERTTRQQIPPLELPSRDDLIAQRIDRFKTEILETIESQDLAFFQQVVEELCRERTLTEVEVAGALAYLQQKDRPLRPKPEREERSPRSQPEWTSGADARSPRSRNDSDRGPGAGRPPRSHSAGPEAGMQRYKVAVGHQDGVAPGELVGAIANESGIEGRYIGRIQIYNTFSTVDLPAEMPGEVTELLQKTRVRQKPLRITVFDGEVPADEMTGGFRKPRGRNEGGPSGRKPPRRDKPGFSRDDGARKGPRKPRD</sequence>
<comment type="catalytic activity">
    <reaction evidence="8">
        <text>ATP + H2O = ADP + phosphate + H(+)</text>
        <dbReference type="Rhea" id="RHEA:13065"/>
        <dbReference type="ChEBI" id="CHEBI:15377"/>
        <dbReference type="ChEBI" id="CHEBI:15378"/>
        <dbReference type="ChEBI" id="CHEBI:30616"/>
        <dbReference type="ChEBI" id="CHEBI:43474"/>
        <dbReference type="ChEBI" id="CHEBI:456216"/>
        <dbReference type="EC" id="3.6.4.13"/>
    </reaction>
</comment>
<evidence type="ECO:0000256" key="4">
    <source>
        <dbReference type="ARBA" id="ARBA00022806"/>
    </source>
</evidence>
<feature type="domain" description="Helicase C-terminal" evidence="12">
    <location>
        <begin position="251"/>
        <end position="398"/>
    </location>
</feature>
<dbReference type="HAMAP" id="MF_00964">
    <property type="entry name" value="DEAD_helicase_DeaD"/>
    <property type="match status" value="1"/>
</dbReference>
<evidence type="ECO:0000313" key="15">
    <source>
        <dbReference type="Proteomes" id="UP001501337"/>
    </source>
</evidence>
<proteinExistence type="inferred from homology"/>
<dbReference type="Gene3D" id="3.40.50.300">
    <property type="entry name" value="P-loop containing nucleotide triphosphate hydrolases"/>
    <property type="match status" value="2"/>
</dbReference>
<keyword evidence="2 8" id="KW-0547">Nucleotide-binding</keyword>
<dbReference type="InterPro" id="IPR005580">
    <property type="entry name" value="DbpA/CsdA_RNA-bd_dom"/>
</dbReference>
<evidence type="ECO:0000256" key="10">
    <source>
        <dbReference type="SAM" id="MobiDB-lite"/>
    </source>
</evidence>
<dbReference type="CDD" id="cd18787">
    <property type="entry name" value="SF2_C_DEAD"/>
    <property type="match status" value="1"/>
</dbReference>
<dbReference type="InterPro" id="IPR050547">
    <property type="entry name" value="DEAD_box_RNA_helicases"/>
</dbReference>
<evidence type="ECO:0000313" key="14">
    <source>
        <dbReference type="EMBL" id="GAA3954757.1"/>
    </source>
</evidence>
<dbReference type="PROSITE" id="PS51195">
    <property type="entry name" value="Q_MOTIF"/>
    <property type="match status" value="1"/>
</dbReference>
<feature type="short sequence motif" description="Q motif" evidence="9">
    <location>
        <begin position="24"/>
        <end position="52"/>
    </location>
</feature>
<dbReference type="InterPro" id="IPR034415">
    <property type="entry name" value="CsdA_RRM"/>
</dbReference>
<dbReference type="Pfam" id="PF00270">
    <property type="entry name" value="DEAD"/>
    <property type="match status" value="1"/>
</dbReference>
<dbReference type="SMART" id="SM00490">
    <property type="entry name" value="HELICc"/>
    <property type="match status" value="1"/>
</dbReference>
<feature type="region of interest" description="Disordered" evidence="10">
    <location>
        <begin position="586"/>
        <end position="633"/>
    </location>
</feature>
<keyword evidence="4 8" id="KW-0347">Helicase</keyword>
<dbReference type="RefSeq" id="WP_344804271.1">
    <property type="nucleotide sequence ID" value="NZ_BAABBO010000007.1"/>
</dbReference>
<keyword evidence="15" id="KW-1185">Reference proteome</keyword>
<comment type="subcellular location">
    <subcellularLocation>
        <location evidence="8">Cytoplasm</location>
    </subcellularLocation>
</comment>
<evidence type="ECO:0000256" key="5">
    <source>
        <dbReference type="ARBA" id="ARBA00022840"/>
    </source>
</evidence>
<feature type="compositionally biased region" description="Basic and acidic residues" evidence="10">
    <location>
        <begin position="613"/>
        <end position="625"/>
    </location>
</feature>
<dbReference type="GO" id="GO:0004386">
    <property type="term" value="F:helicase activity"/>
    <property type="evidence" value="ECO:0007669"/>
    <property type="project" value="UniProtKB-KW"/>
</dbReference>
<evidence type="ECO:0000256" key="9">
    <source>
        <dbReference type="PROSITE-ProRule" id="PRU00552"/>
    </source>
</evidence>
<feature type="domain" description="Helicase ATP-binding" evidence="11">
    <location>
        <begin position="55"/>
        <end position="227"/>
    </location>
</feature>
<dbReference type="InterPro" id="IPR044742">
    <property type="entry name" value="DEAD/DEAH_RhlB"/>
</dbReference>
<dbReference type="PANTHER" id="PTHR47963">
    <property type="entry name" value="DEAD-BOX ATP-DEPENDENT RNA HELICASE 47, MITOCHONDRIAL"/>
    <property type="match status" value="1"/>
</dbReference>
<feature type="compositionally biased region" description="Basic and acidic residues" evidence="10">
    <location>
        <begin position="449"/>
        <end position="465"/>
    </location>
</feature>
<feature type="region of interest" description="Disordered" evidence="10">
    <location>
        <begin position="449"/>
        <end position="504"/>
    </location>
</feature>
<comment type="caution">
    <text evidence="14">The sequence shown here is derived from an EMBL/GenBank/DDBJ whole genome shotgun (WGS) entry which is preliminary data.</text>
</comment>
<comment type="similarity">
    <text evidence="8">Belongs to the DEAD box helicase family. DeaD/CsdA subfamily.</text>
</comment>
<dbReference type="SUPFAM" id="SSF52540">
    <property type="entry name" value="P-loop containing nucleoside triphosphate hydrolases"/>
    <property type="match status" value="1"/>
</dbReference>
<keyword evidence="5 8" id="KW-0067">ATP-binding</keyword>
<organism evidence="14 15">
    <name type="scientific">Allohahella marinimesophila</name>
    <dbReference type="NCBI Taxonomy" id="1054972"/>
    <lineage>
        <taxon>Bacteria</taxon>
        <taxon>Pseudomonadati</taxon>
        <taxon>Pseudomonadota</taxon>
        <taxon>Gammaproteobacteria</taxon>
        <taxon>Oceanospirillales</taxon>
        <taxon>Hahellaceae</taxon>
        <taxon>Allohahella</taxon>
    </lineage>
</organism>
<gene>
    <name evidence="8" type="primary">deaD</name>
    <name evidence="8" type="synonym">csdA</name>
    <name evidence="14" type="ORF">GCM10022278_11740</name>
</gene>
<feature type="domain" description="DEAD-box RNA helicase Q" evidence="13">
    <location>
        <begin position="24"/>
        <end position="52"/>
    </location>
</feature>
<comment type="function">
    <text evidence="8">DEAD-box RNA helicase involved in various cellular processes at low temperature, including ribosome biogenesis, mRNA degradation and translation initiation.</text>
</comment>
<feature type="compositionally biased region" description="Basic and acidic residues" evidence="10">
    <location>
        <begin position="478"/>
        <end position="488"/>
    </location>
</feature>
<dbReference type="CDD" id="cd00268">
    <property type="entry name" value="DEADc"/>
    <property type="match status" value="1"/>
</dbReference>
<keyword evidence="6 8" id="KW-0694">RNA-binding</keyword>
<dbReference type="SMART" id="SM00487">
    <property type="entry name" value="DEXDc"/>
    <property type="match status" value="1"/>
</dbReference>
<dbReference type="Pfam" id="PF25399">
    <property type="entry name" value="DeaD_dimer"/>
    <property type="match status" value="1"/>
</dbReference>
<evidence type="ECO:0000256" key="1">
    <source>
        <dbReference type="ARBA" id="ARBA00022490"/>
    </source>
</evidence>
<dbReference type="PANTHER" id="PTHR47963:SF8">
    <property type="entry name" value="ATP-DEPENDENT RNA HELICASE DEAD"/>
    <property type="match status" value="1"/>
</dbReference>
<dbReference type="InterPro" id="IPR014001">
    <property type="entry name" value="Helicase_ATP-bd"/>
</dbReference>
<dbReference type="InterPro" id="IPR014014">
    <property type="entry name" value="RNA_helicase_DEAD_Q_motif"/>
</dbReference>
<dbReference type="InterPro" id="IPR012677">
    <property type="entry name" value="Nucleotide-bd_a/b_plait_sf"/>
</dbReference>
<dbReference type="InterPro" id="IPR028618">
    <property type="entry name" value="DEAD_helicase_DeaD"/>
</dbReference>
<name>A0ABP7NV49_9GAMM</name>
<keyword evidence="3 8" id="KW-0378">Hydrolase</keyword>